<keyword evidence="3" id="KW-0444">Lipid biosynthesis</keyword>
<dbReference type="InterPro" id="IPR005067">
    <property type="entry name" value="Fatty_acid_desaturase-2"/>
</dbReference>
<comment type="cofactor">
    <cofactor evidence="1">
        <name>Fe(2+)</name>
        <dbReference type="ChEBI" id="CHEBI:29033"/>
    </cofactor>
</comment>
<dbReference type="Pfam" id="PF03405">
    <property type="entry name" value="FA_desaturase_2"/>
    <property type="match status" value="1"/>
</dbReference>
<protein>
    <submittedName>
        <fullName evidence="10">Rubrerythrin</fullName>
    </submittedName>
</protein>
<comment type="caution">
    <text evidence="10">The sequence shown here is derived from an EMBL/GenBank/DDBJ whole genome shotgun (WGS) entry which is preliminary data.</text>
</comment>
<evidence type="ECO:0000256" key="5">
    <source>
        <dbReference type="ARBA" id="ARBA00022832"/>
    </source>
</evidence>
<dbReference type="Gene3D" id="1.10.620.20">
    <property type="entry name" value="Ribonucleotide Reductase, subunit A"/>
    <property type="match status" value="1"/>
</dbReference>
<proteinExistence type="inferred from homology"/>
<evidence type="ECO:0000256" key="4">
    <source>
        <dbReference type="ARBA" id="ARBA00022723"/>
    </source>
</evidence>
<evidence type="ECO:0000256" key="7">
    <source>
        <dbReference type="ARBA" id="ARBA00023004"/>
    </source>
</evidence>
<keyword evidence="6" id="KW-0560">Oxidoreductase</keyword>
<organism evidence="10 11">
    <name type="scientific">Enhygromyxa salina</name>
    <dbReference type="NCBI Taxonomy" id="215803"/>
    <lineage>
        <taxon>Bacteria</taxon>
        <taxon>Pseudomonadati</taxon>
        <taxon>Myxococcota</taxon>
        <taxon>Polyangia</taxon>
        <taxon>Nannocystales</taxon>
        <taxon>Nannocystaceae</taxon>
        <taxon>Enhygromyxa</taxon>
    </lineage>
</organism>
<evidence type="ECO:0000256" key="1">
    <source>
        <dbReference type="ARBA" id="ARBA00001954"/>
    </source>
</evidence>
<keyword evidence="5" id="KW-0276">Fatty acid metabolism</keyword>
<dbReference type="InterPro" id="IPR009078">
    <property type="entry name" value="Ferritin-like_SF"/>
</dbReference>
<dbReference type="GO" id="GO:0045300">
    <property type="term" value="F:stearoyl-[ACP] desaturase activity"/>
    <property type="evidence" value="ECO:0007669"/>
    <property type="project" value="InterPro"/>
</dbReference>
<name>A0A2S9YLD1_9BACT</name>
<evidence type="ECO:0000256" key="9">
    <source>
        <dbReference type="ARBA" id="ARBA00023160"/>
    </source>
</evidence>
<dbReference type="Proteomes" id="UP000237968">
    <property type="component" value="Unassembled WGS sequence"/>
</dbReference>
<evidence type="ECO:0000256" key="6">
    <source>
        <dbReference type="ARBA" id="ARBA00023002"/>
    </source>
</evidence>
<evidence type="ECO:0000313" key="11">
    <source>
        <dbReference type="Proteomes" id="UP000237968"/>
    </source>
</evidence>
<reference evidence="10 11" key="1">
    <citation type="submission" date="2018-03" db="EMBL/GenBank/DDBJ databases">
        <title>Draft Genome Sequences of the Obligatory Marine Myxobacteria Enhygromyxa salina SWB005.</title>
        <authorList>
            <person name="Poehlein A."/>
            <person name="Moghaddam J.A."/>
            <person name="Harms H."/>
            <person name="Alanjari M."/>
            <person name="Koenig G.M."/>
            <person name="Daniel R."/>
            <person name="Schaeberle T.F."/>
        </authorList>
    </citation>
    <scope>NUCLEOTIDE SEQUENCE [LARGE SCALE GENOMIC DNA]</scope>
    <source>
        <strain evidence="10 11">SWB005</strain>
    </source>
</reference>
<evidence type="ECO:0000256" key="2">
    <source>
        <dbReference type="ARBA" id="ARBA00008749"/>
    </source>
</evidence>
<dbReference type="GO" id="GO:0046872">
    <property type="term" value="F:metal ion binding"/>
    <property type="evidence" value="ECO:0007669"/>
    <property type="project" value="UniProtKB-KW"/>
</dbReference>
<evidence type="ECO:0000256" key="8">
    <source>
        <dbReference type="ARBA" id="ARBA00023098"/>
    </source>
</evidence>
<keyword evidence="7" id="KW-0408">Iron</keyword>
<keyword evidence="9" id="KW-0275">Fatty acid biosynthesis</keyword>
<sequence length="275" mass="31790">MTTDLLNDGVYYQLYRQSERGRWNMSDIPFDEIDDSLVNDFWLAMVREIARSELTTFDAVRQFFELGFVDDPDFGQWLATWFFEETRHPQALMQWLDHFGVKFEPAFMTEGRQTFPFMKARMGTLTMNIISEMMASFGYGNLAKYAPEPVLATIARLLARDEARHATHFLAYAKRHLERASDKDAERKIAVQVLFVWRYGRKKVQHPIGMLVSEFEDHPDFKAVYDRMGFDDEKLLGGICRVIENLVELPLSTKAEVSAALRKLSRGSKEASSSS</sequence>
<keyword evidence="11" id="KW-1185">Reference proteome</keyword>
<gene>
    <name evidence="10" type="ORF">ENSA5_01620</name>
</gene>
<dbReference type="OrthoDB" id="3606832at2"/>
<evidence type="ECO:0000256" key="3">
    <source>
        <dbReference type="ARBA" id="ARBA00022516"/>
    </source>
</evidence>
<dbReference type="SUPFAM" id="SSF47240">
    <property type="entry name" value="Ferritin-like"/>
    <property type="match status" value="1"/>
</dbReference>
<dbReference type="EMBL" id="PVNK01000005">
    <property type="protein sequence ID" value="PRQ05842.1"/>
    <property type="molecule type" value="Genomic_DNA"/>
</dbReference>
<keyword evidence="8" id="KW-0443">Lipid metabolism</keyword>
<evidence type="ECO:0000313" key="10">
    <source>
        <dbReference type="EMBL" id="PRQ05842.1"/>
    </source>
</evidence>
<dbReference type="RefSeq" id="WP_106389641.1">
    <property type="nucleotide sequence ID" value="NZ_PVNK01000005.1"/>
</dbReference>
<comment type="similarity">
    <text evidence="2">Belongs to the fatty acid desaturase type 2 family.</text>
</comment>
<keyword evidence="4" id="KW-0479">Metal-binding</keyword>
<dbReference type="AlphaFoldDB" id="A0A2S9YLD1"/>
<dbReference type="GO" id="GO:0006633">
    <property type="term" value="P:fatty acid biosynthetic process"/>
    <property type="evidence" value="ECO:0007669"/>
    <property type="project" value="UniProtKB-KW"/>
</dbReference>
<dbReference type="CDD" id="cd00657">
    <property type="entry name" value="Ferritin_like"/>
    <property type="match status" value="1"/>
</dbReference>
<accession>A0A2S9YLD1</accession>
<dbReference type="InterPro" id="IPR012348">
    <property type="entry name" value="RNR-like"/>
</dbReference>